<dbReference type="PROSITE" id="PS51257">
    <property type="entry name" value="PROKAR_LIPOPROTEIN"/>
    <property type="match status" value="1"/>
</dbReference>
<dbReference type="Pfam" id="PF15869">
    <property type="entry name" value="TolB_like"/>
    <property type="match status" value="1"/>
</dbReference>
<dbReference type="EMBL" id="WKLP01000008">
    <property type="protein sequence ID" value="MRY11326.1"/>
    <property type="molecule type" value="Genomic_DNA"/>
</dbReference>
<protein>
    <recommendedName>
        <fullName evidence="2">6-bladed beta-propeller</fullName>
    </recommendedName>
</protein>
<organism evidence="1">
    <name type="scientific">Parabacteroides goldsteinii</name>
    <dbReference type="NCBI Taxonomy" id="328812"/>
    <lineage>
        <taxon>Bacteria</taxon>
        <taxon>Pseudomonadati</taxon>
        <taxon>Bacteroidota</taxon>
        <taxon>Bacteroidia</taxon>
        <taxon>Bacteroidales</taxon>
        <taxon>Tannerellaceae</taxon>
        <taxon>Parabacteroides</taxon>
    </lineage>
</organism>
<dbReference type="SUPFAM" id="SSF63825">
    <property type="entry name" value="YWTD domain"/>
    <property type="match status" value="1"/>
</dbReference>
<proteinExistence type="predicted"/>
<dbReference type="AlphaFoldDB" id="A0A6G1ZBI9"/>
<reference evidence="1" key="1">
    <citation type="journal article" date="2019" name="Nat. Med.">
        <title>A library of human gut bacterial isolates paired with longitudinal multiomics data enables mechanistic microbiome research.</title>
        <authorList>
            <person name="Poyet M."/>
            <person name="Groussin M."/>
            <person name="Gibbons S.M."/>
            <person name="Avila-Pacheco J."/>
            <person name="Jiang X."/>
            <person name="Kearney S.M."/>
            <person name="Perrotta A.R."/>
            <person name="Berdy B."/>
            <person name="Zhao S."/>
            <person name="Lieberman T.D."/>
            <person name="Swanson P.K."/>
            <person name="Smith M."/>
            <person name="Roesemann S."/>
            <person name="Alexander J.E."/>
            <person name="Rich S.A."/>
            <person name="Livny J."/>
            <person name="Vlamakis H."/>
            <person name="Clish C."/>
            <person name="Bullock K."/>
            <person name="Deik A."/>
            <person name="Scott J."/>
            <person name="Pierce K.A."/>
            <person name="Xavier R.J."/>
            <person name="Alm E.J."/>
        </authorList>
    </citation>
    <scope>NUCLEOTIDE SEQUENCE</scope>
    <source>
        <strain evidence="1">BIOML-A4</strain>
    </source>
</reference>
<sequence>MIFVLKIAIMRVYLFILVLCCCLLASCSSIGSGFPLEETLTQELMPLQGITNPMLVEIKSPFLILKNWKMHDSIFHIYDLTSHELKWVFGTEGQGPGEFISPSLFQTQLPGILIGDFGKNEVIRFDIDRNGQPVFKESQKLVYDNALYDAAFINDSLYIADPKYMLIPSLYLLARGDSLPRKIWTYRNPNILDYSLDPDKGEVYASENHIVFCYSYKKQIDFMDTAFNLVKRVKFEYDDPTDITGDNYDDVKISYTRGYLGKRYFYAMFLGRSWKKHRENFTKGTFLEVFDLDGNPIIRYYLEGKCPSNFAVDEETFTLYGATEDGEPEDYLLMYKLKGLS</sequence>
<evidence type="ECO:0000313" key="1">
    <source>
        <dbReference type="EMBL" id="MRY11326.1"/>
    </source>
</evidence>
<name>A0A6G1ZBI9_9BACT</name>
<accession>A0A6G1ZBI9</accession>
<gene>
    <name evidence="1" type="ORF">GKE01_07550</name>
</gene>
<comment type="caution">
    <text evidence="1">The sequence shown here is derived from an EMBL/GenBank/DDBJ whole genome shotgun (WGS) entry which is preliminary data.</text>
</comment>
<evidence type="ECO:0008006" key="2">
    <source>
        <dbReference type="Google" id="ProtNLM"/>
    </source>
</evidence>